<sequence>MKFSLADLRNALSGAASAGYIAKGVIYIAIGWLSLLTTLGMGGQNAGTGEIIRTIALWPFGTLLIGLLGLGLVAYVLWRLAQAWWDLEHKGNHWKGILQRLGFAISGILYVALAWQCVTLLVRSLASDGGGSSTSQQTAELLTYPGGVFVLFGLGLAFIGVGLHQLQRAWKRHYRRNWHVEDMPNGPLPILEGVARLGLAARGIVFGIIGTFLCVAAIEVDPDNAEGLGGVLDTLAEQPYGRWLLGGVAVGLMAYGLYCFINAGYRRTRTPRL</sequence>
<dbReference type="InterPro" id="IPR009597">
    <property type="entry name" value="DUF1206"/>
</dbReference>
<proteinExistence type="predicted"/>
<dbReference type="Proteomes" id="UP001596030">
    <property type="component" value="Unassembled WGS sequence"/>
</dbReference>
<gene>
    <name evidence="3" type="ORF">ACFO0U_11315</name>
</gene>
<keyword evidence="1" id="KW-0472">Membrane</keyword>
<name>A0ABV9D335_9GAMM</name>
<accession>A0ABV9D335</accession>
<dbReference type="EMBL" id="JBHSEU010000019">
    <property type="protein sequence ID" value="MFC4539367.1"/>
    <property type="molecule type" value="Genomic_DNA"/>
</dbReference>
<evidence type="ECO:0000259" key="2">
    <source>
        <dbReference type="Pfam" id="PF06724"/>
    </source>
</evidence>
<feature type="transmembrane region" description="Helical" evidence="1">
    <location>
        <begin position="101"/>
        <end position="122"/>
    </location>
</feature>
<feature type="domain" description="DUF1206" evidence="2">
    <location>
        <begin position="197"/>
        <end position="266"/>
    </location>
</feature>
<feature type="domain" description="DUF1206" evidence="2">
    <location>
        <begin position="101"/>
        <end position="172"/>
    </location>
</feature>
<keyword evidence="1" id="KW-1133">Transmembrane helix</keyword>
<evidence type="ECO:0000256" key="1">
    <source>
        <dbReference type="SAM" id="Phobius"/>
    </source>
</evidence>
<reference evidence="4" key="1">
    <citation type="journal article" date="2019" name="Int. J. Syst. Evol. Microbiol.">
        <title>The Global Catalogue of Microorganisms (GCM) 10K type strain sequencing project: providing services to taxonomists for standard genome sequencing and annotation.</title>
        <authorList>
            <consortium name="The Broad Institute Genomics Platform"/>
            <consortium name="The Broad Institute Genome Sequencing Center for Infectious Disease"/>
            <person name="Wu L."/>
            <person name="Ma J."/>
        </authorList>
    </citation>
    <scope>NUCLEOTIDE SEQUENCE [LARGE SCALE GENOMIC DNA]</scope>
    <source>
        <strain evidence="4">CGMCC 1.12121</strain>
    </source>
</reference>
<dbReference type="Pfam" id="PF06724">
    <property type="entry name" value="DUF1206"/>
    <property type="match status" value="3"/>
</dbReference>
<dbReference type="RefSeq" id="WP_246969981.1">
    <property type="nucleotide sequence ID" value="NZ_JAKGAN010000003.1"/>
</dbReference>
<feature type="transmembrane region" description="Helical" evidence="1">
    <location>
        <begin position="55"/>
        <end position="80"/>
    </location>
</feature>
<evidence type="ECO:0000313" key="4">
    <source>
        <dbReference type="Proteomes" id="UP001596030"/>
    </source>
</evidence>
<feature type="transmembrane region" description="Helical" evidence="1">
    <location>
        <begin position="12"/>
        <end position="35"/>
    </location>
</feature>
<comment type="caution">
    <text evidence="3">The sequence shown here is derived from an EMBL/GenBank/DDBJ whole genome shotgun (WGS) entry which is preliminary data.</text>
</comment>
<feature type="transmembrane region" description="Helical" evidence="1">
    <location>
        <begin position="199"/>
        <end position="220"/>
    </location>
</feature>
<protein>
    <submittedName>
        <fullName evidence="3">DUF1206 domain-containing protein</fullName>
    </submittedName>
</protein>
<keyword evidence="4" id="KW-1185">Reference proteome</keyword>
<keyword evidence="1" id="KW-0812">Transmembrane</keyword>
<feature type="transmembrane region" description="Helical" evidence="1">
    <location>
        <begin position="142"/>
        <end position="166"/>
    </location>
</feature>
<evidence type="ECO:0000313" key="3">
    <source>
        <dbReference type="EMBL" id="MFC4539367.1"/>
    </source>
</evidence>
<organism evidence="3 4">
    <name type="scientific">Chromohalobacter sarecensis</name>
    <dbReference type="NCBI Taxonomy" id="245294"/>
    <lineage>
        <taxon>Bacteria</taxon>
        <taxon>Pseudomonadati</taxon>
        <taxon>Pseudomonadota</taxon>
        <taxon>Gammaproteobacteria</taxon>
        <taxon>Oceanospirillales</taxon>
        <taxon>Halomonadaceae</taxon>
        <taxon>Chromohalobacter</taxon>
    </lineage>
</organism>
<feature type="transmembrane region" description="Helical" evidence="1">
    <location>
        <begin position="240"/>
        <end position="265"/>
    </location>
</feature>
<feature type="domain" description="DUF1206" evidence="2">
    <location>
        <begin position="18"/>
        <end position="86"/>
    </location>
</feature>